<evidence type="ECO:0000256" key="5">
    <source>
        <dbReference type="ARBA" id="ARBA00023136"/>
    </source>
</evidence>
<dbReference type="OrthoDB" id="3222at2759"/>
<gene>
    <name evidence="8" type="ORF">GSCOC_T00034559001</name>
</gene>
<dbReference type="PhylomeDB" id="A0A068TXS0"/>
<comment type="similarity">
    <text evidence="6">Belongs to the MIP/aquaporin (TC 1.A.8) family.</text>
</comment>
<evidence type="ECO:0000313" key="9">
    <source>
        <dbReference type="Proteomes" id="UP000295252"/>
    </source>
</evidence>
<feature type="transmembrane region" description="Helical" evidence="7">
    <location>
        <begin position="70"/>
        <end position="93"/>
    </location>
</feature>
<evidence type="ECO:0000256" key="4">
    <source>
        <dbReference type="ARBA" id="ARBA00022989"/>
    </source>
</evidence>
<dbReference type="InParanoid" id="A0A068TXS0"/>
<sequence>MGCGSALVDRITPLTIVGIGLIWGLVIMALIYALGHVSGAHFNPAVTIAFGAASRLPLVQVEKFLSTCMATYVVSQLIGSTLACLTLRVLFHGQHDILPTHTQYRSSTSDLEAIAREFIITFILMFIICGAATDDRSNKALSGVATGVTMLFNSVNVICFFNWSINESWKKHWSCNSI</sequence>
<feature type="transmembrane region" description="Helical" evidence="7">
    <location>
        <begin position="113"/>
        <end position="133"/>
    </location>
</feature>
<dbReference type="Pfam" id="PF00230">
    <property type="entry name" value="MIP"/>
    <property type="match status" value="1"/>
</dbReference>
<accession>A0A068TXS0</accession>
<dbReference type="PROSITE" id="PS00221">
    <property type="entry name" value="MIP"/>
    <property type="match status" value="1"/>
</dbReference>
<dbReference type="GO" id="GO:0015267">
    <property type="term" value="F:channel activity"/>
    <property type="evidence" value="ECO:0007669"/>
    <property type="project" value="InterPro"/>
</dbReference>
<comment type="subcellular location">
    <subcellularLocation>
        <location evidence="1">Membrane</location>
        <topology evidence="1">Multi-pass membrane protein</topology>
    </subcellularLocation>
</comment>
<dbReference type="InterPro" id="IPR023271">
    <property type="entry name" value="Aquaporin-like"/>
</dbReference>
<keyword evidence="4 7" id="KW-1133">Transmembrane helix</keyword>
<dbReference type="PANTHER" id="PTHR45724:SF21">
    <property type="entry name" value="MAJOR INTRINSIC PROTEIN"/>
    <property type="match status" value="1"/>
</dbReference>
<dbReference type="Gramene" id="CDP01061">
    <property type="protein sequence ID" value="CDP01061"/>
    <property type="gene ID" value="GSCOC_T00034559001"/>
</dbReference>
<evidence type="ECO:0008006" key="10">
    <source>
        <dbReference type="Google" id="ProtNLM"/>
    </source>
</evidence>
<dbReference type="SUPFAM" id="SSF81338">
    <property type="entry name" value="Aquaporin-like"/>
    <property type="match status" value="1"/>
</dbReference>
<dbReference type="InterPro" id="IPR034294">
    <property type="entry name" value="Aquaporin_transptr"/>
</dbReference>
<evidence type="ECO:0000256" key="6">
    <source>
        <dbReference type="RuleBase" id="RU000477"/>
    </source>
</evidence>
<evidence type="ECO:0000256" key="2">
    <source>
        <dbReference type="ARBA" id="ARBA00022448"/>
    </source>
</evidence>
<dbReference type="PRINTS" id="PR00783">
    <property type="entry name" value="MINTRINSICP"/>
</dbReference>
<dbReference type="EMBL" id="HG739090">
    <property type="protein sequence ID" value="CDP01061.1"/>
    <property type="molecule type" value="Genomic_DNA"/>
</dbReference>
<feature type="transmembrane region" description="Helical" evidence="7">
    <location>
        <begin position="140"/>
        <end position="163"/>
    </location>
</feature>
<evidence type="ECO:0000256" key="7">
    <source>
        <dbReference type="SAM" id="Phobius"/>
    </source>
</evidence>
<dbReference type="STRING" id="49390.A0A068TXS0"/>
<dbReference type="InterPro" id="IPR000425">
    <property type="entry name" value="MIP"/>
</dbReference>
<keyword evidence="5 7" id="KW-0472">Membrane</keyword>
<keyword evidence="2 6" id="KW-0813">Transport</keyword>
<keyword evidence="9" id="KW-1185">Reference proteome</keyword>
<dbReference type="GO" id="GO:0016020">
    <property type="term" value="C:membrane"/>
    <property type="evidence" value="ECO:0007669"/>
    <property type="project" value="UniProtKB-SubCell"/>
</dbReference>
<dbReference type="Gene3D" id="1.20.1080.10">
    <property type="entry name" value="Glycerol uptake facilitator protein"/>
    <property type="match status" value="1"/>
</dbReference>
<evidence type="ECO:0000313" key="8">
    <source>
        <dbReference type="EMBL" id="CDP01061.1"/>
    </source>
</evidence>
<dbReference type="AlphaFoldDB" id="A0A068TXS0"/>
<dbReference type="Proteomes" id="UP000295252">
    <property type="component" value="Chromosome II"/>
</dbReference>
<dbReference type="InterPro" id="IPR022357">
    <property type="entry name" value="MIP_CS"/>
</dbReference>
<organism evidence="8 9">
    <name type="scientific">Coffea canephora</name>
    <name type="common">Robusta coffee</name>
    <dbReference type="NCBI Taxonomy" id="49390"/>
    <lineage>
        <taxon>Eukaryota</taxon>
        <taxon>Viridiplantae</taxon>
        <taxon>Streptophyta</taxon>
        <taxon>Embryophyta</taxon>
        <taxon>Tracheophyta</taxon>
        <taxon>Spermatophyta</taxon>
        <taxon>Magnoliopsida</taxon>
        <taxon>eudicotyledons</taxon>
        <taxon>Gunneridae</taxon>
        <taxon>Pentapetalae</taxon>
        <taxon>asterids</taxon>
        <taxon>lamiids</taxon>
        <taxon>Gentianales</taxon>
        <taxon>Rubiaceae</taxon>
        <taxon>Ixoroideae</taxon>
        <taxon>Gardenieae complex</taxon>
        <taxon>Bertiereae - Coffeeae clade</taxon>
        <taxon>Coffeeae</taxon>
        <taxon>Coffea</taxon>
    </lineage>
</organism>
<proteinExistence type="inferred from homology"/>
<evidence type="ECO:0000256" key="1">
    <source>
        <dbReference type="ARBA" id="ARBA00004141"/>
    </source>
</evidence>
<reference evidence="9" key="1">
    <citation type="journal article" date="2014" name="Science">
        <title>The coffee genome provides insight into the convergent evolution of caffeine biosynthesis.</title>
        <authorList>
            <person name="Denoeud F."/>
            <person name="Carretero-Paulet L."/>
            <person name="Dereeper A."/>
            <person name="Droc G."/>
            <person name="Guyot R."/>
            <person name="Pietrella M."/>
            <person name="Zheng C."/>
            <person name="Alberti A."/>
            <person name="Anthony F."/>
            <person name="Aprea G."/>
            <person name="Aury J.M."/>
            <person name="Bento P."/>
            <person name="Bernard M."/>
            <person name="Bocs S."/>
            <person name="Campa C."/>
            <person name="Cenci A."/>
            <person name="Combes M.C."/>
            <person name="Crouzillat D."/>
            <person name="Da Silva C."/>
            <person name="Daddiego L."/>
            <person name="De Bellis F."/>
            <person name="Dussert S."/>
            <person name="Garsmeur O."/>
            <person name="Gayraud T."/>
            <person name="Guignon V."/>
            <person name="Jahn K."/>
            <person name="Jamilloux V."/>
            <person name="Joet T."/>
            <person name="Labadie K."/>
            <person name="Lan T."/>
            <person name="Leclercq J."/>
            <person name="Lepelley M."/>
            <person name="Leroy T."/>
            <person name="Li L.T."/>
            <person name="Librado P."/>
            <person name="Lopez L."/>
            <person name="Munoz A."/>
            <person name="Noel B."/>
            <person name="Pallavicini A."/>
            <person name="Perrotta G."/>
            <person name="Poncet V."/>
            <person name="Pot D."/>
            <person name="Priyono X."/>
            <person name="Rigoreau M."/>
            <person name="Rouard M."/>
            <person name="Rozas J."/>
            <person name="Tranchant-Dubreuil C."/>
            <person name="VanBuren R."/>
            <person name="Zhang Q."/>
            <person name="Andrade A.C."/>
            <person name="Argout X."/>
            <person name="Bertrand B."/>
            <person name="de Kochko A."/>
            <person name="Graziosi G."/>
            <person name="Henry R.J."/>
            <person name="Jayarama X."/>
            <person name="Ming R."/>
            <person name="Nagai C."/>
            <person name="Rounsley S."/>
            <person name="Sankoff D."/>
            <person name="Giuliano G."/>
            <person name="Albert V.A."/>
            <person name="Wincker P."/>
            <person name="Lashermes P."/>
        </authorList>
    </citation>
    <scope>NUCLEOTIDE SEQUENCE [LARGE SCALE GENOMIC DNA]</scope>
    <source>
        <strain evidence="9">cv. DH200-94</strain>
    </source>
</reference>
<protein>
    <recommendedName>
        <fullName evidence="10">Aquaporin</fullName>
    </recommendedName>
</protein>
<feature type="transmembrane region" description="Helical" evidence="7">
    <location>
        <begin position="12"/>
        <end position="34"/>
    </location>
</feature>
<dbReference type="OMA" id="NWSINES"/>
<evidence type="ECO:0000256" key="3">
    <source>
        <dbReference type="ARBA" id="ARBA00022692"/>
    </source>
</evidence>
<keyword evidence="3 6" id="KW-0812">Transmembrane</keyword>
<dbReference type="PANTHER" id="PTHR45724">
    <property type="entry name" value="AQUAPORIN NIP2-1"/>
    <property type="match status" value="1"/>
</dbReference>
<name>A0A068TXS0_COFCA</name>